<dbReference type="GO" id="GO:0016779">
    <property type="term" value="F:nucleotidyltransferase activity"/>
    <property type="evidence" value="ECO:0007669"/>
    <property type="project" value="UniProtKB-KW"/>
</dbReference>
<dbReference type="PANTHER" id="PTHR43584">
    <property type="entry name" value="NUCLEOTIDYL TRANSFERASE"/>
    <property type="match status" value="1"/>
</dbReference>
<evidence type="ECO:0000313" key="5">
    <source>
        <dbReference type="Proteomes" id="UP000287243"/>
    </source>
</evidence>
<dbReference type="RefSeq" id="WP_128700957.1">
    <property type="nucleotide sequence ID" value="NZ_CP019384.1"/>
</dbReference>
<dbReference type="InterPro" id="IPR029044">
    <property type="entry name" value="Nucleotide-diphossugar_trans"/>
</dbReference>
<evidence type="ECO:0000259" key="3">
    <source>
        <dbReference type="Pfam" id="PF00483"/>
    </source>
</evidence>
<dbReference type="Gene3D" id="3.90.550.10">
    <property type="entry name" value="Spore Coat Polysaccharide Biosynthesis Protein SpsA, Chain A"/>
    <property type="match status" value="1"/>
</dbReference>
<dbReference type="PANTHER" id="PTHR43584:SF8">
    <property type="entry name" value="N-ACETYLMURAMATE ALPHA-1-PHOSPHATE URIDYLYLTRANSFERASE"/>
    <property type="match status" value="1"/>
</dbReference>
<dbReference type="AlphaFoldDB" id="A0A410P4W1"/>
<dbReference type="Pfam" id="PF00483">
    <property type="entry name" value="NTP_transferase"/>
    <property type="match status" value="1"/>
</dbReference>
<keyword evidence="5" id="KW-1185">Reference proteome</keyword>
<dbReference type="InterPro" id="IPR005835">
    <property type="entry name" value="NTP_transferase_dom"/>
</dbReference>
<dbReference type="SUPFAM" id="SSF53448">
    <property type="entry name" value="Nucleotide-diphospho-sugar transferases"/>
    <property type="match status" value="1"/>
</dbReference>
<reference evidence="4 5" key="1">
    <citation type="submission" date="2017-01" db="EMBL/GenBank/DDBJ databases">
        <title>First insights into the biology of 'candidatus Vampirococcus archaeovorus'.</title>
        <authorList>
            <person name="Kizina J."/>
            <person name="Jordan S."/>
            <person name="Stueber K."/>
            <person name="Reinhardt R."/>
            <person name="Harder J."/>
        </authorList>
    </citation>
    <scope>NUCLEOTIDE SEQUENCE [LARGE SCALE GENOMIC DNA]</scope>
    <source>
        <strain evidence="4 5">LiM</strain>
    </source>
</reference>
<feature type="domain" description="Nucleotidyl transferase" evidence="3">
    <location>
        <begin position="2"/>
        <end position="218"/>
    </location>
</feature>
<sequence length="242" mass="27420">MKVLILAGGRGKRLGDMSQAINKCMLKVAGKPLIEYSLECAYQAGFREIDILVGYKAEEIRTTYGSSFRSIPIRYIEQEEQRGVVHAIECAREVLDGEDFMLMLGDELLINPAHQKMVKYFFPRKDLFGLCGSVKVGDRELIRKTYAVISGSDKRIVRLIEKPQHPPNDWMGTGNILMRAGIFDYIQKTPINQQRGERELPDLIQCAVDDGRIVESFVLCDHYVNVNSAEELKAASSYFVHL</sequence>
<dbReference type="OrthoDB" id="9813612at2"/>
<accession>A0A410P4W1</accession>
<organism evidence="4 5">
    <name type="scientific">Velamenicoccus archaeovorus</name>
    <dbReference type="NCBI Taxonomy" id="1930593"/>
    <lineage>
        <taxon>Bacteria</taxon>
        <taxon>Pseudomonadati</taxon>
        <taxon>Candidatus Omnitrophota</taxon>
        <taxon>Candidatus Velamenicoccus</taxon>
    </lineage>
</organism>
<proteinExistence type="predicted"/>
<keyword evidence="2" id="KW-0548">Nucleotidyltransferase</keyword>
<evidence type="ECO:0000256" key="2">
    <source>
        <dbReference type="ARBA" id="ARBA00022695"/>
    </source>
</evidence>
<name>A0A410P4W1_VELA1</name>
<gene>
    <name evidence="4" type="ORF">BU251_04325</name>
</gene>
<dbReference type="EMBL" id="CP019384">
    <property type="protein sequence ID" value="QAT17014.1"/>
    <property type="molecule type" value="Genomic_DNA"/>
</dbReference>
<dbReference type="KEGG" id="vai:BU251_04325"/>
<evidence type="ECO:0000256" key="1">
    <source>
        <dbReference type="ARBA" id="ARBA00022679"/>
    </source>
</evidence>
<evidence type="ECO:0000313" key="4">
    <source>
        <dbReference type="EMBL" id="QAT17014.1"/>
    </source>
</evidence>
<keyword evidence="1 4" id="KW-0808">Transferase</keyword>
<dbReference type="InterPro" id="IPR050065">
    <property type="entry name" value="GlmU-like"/>
</dbReference>
<protein>
    <submittedName>
        <fullName evidence="4">Nucleotidyl transferase</fullName>
    </submittedName>
</protein>
<dbReference type="Proteomes" id="UP000287243">
    <property type="component" value="Chromosome"/>
</dbReference>